<reference evidence="3 4" key="1">
    <citation type="submission" date="2020-05" db="EMBL/GenBank/DDBJ databases">
        <authorList>
            <person name="Carlin C.R."/>
        </authorList>
    </citation>
    <scope>NUCLEOTIDE SEQUENCE [LARGE SCALE GENOMIC DNA]</scope>
    <source>
        <strain evidence="3 4">FSL W9-0585</strain>
    </source>
</reference>
<dbReference type="PANTHER" id="PTHR30383:SF27">
    <property type="entry name" value="SPORE GERMINATION LIPASE LIPC"/>
    <property type="match status" value="1"/>
</dbReference>
<dbReference type="Pfam" id="PF13472">
    <property type="entry name" value="Lipase_GDSL_2"/>
    <property type="match status" value="1"/>
</dbReference>
<protein>
    <submittedName>
        <fullName evidence="3">SGNH/GDSL hydrolase family protein</fullName>
    </submittedName>
</protein>
<dbReference type="InterPro" id="IPR013830">
    <property type="entry name" value="SGNH_hydro"/>
</dbReference>
<dbReference type="RefSeq" id="WP_181675269.1">
    <property type="nucleotide sequence ID" value="NZ_JABJVM010000001.1"/>
</dbReference>
<dbReference type="EMBL" id="JABJVM010000001">
    <property type="protein sequence ID" value="MBA3925035.1"/>
    <property type="molecule type" value="Genomic_DNA"/>
</dbReference>
<dbReference type="AlphaFoldDB" id="A0A7W1YEU6"/>
<keyword evidence="1" id="KW-0472">Membrane</keyword>
<feature type="transmembrane region" description="Helical" evidence="1">
    <location>
        <begin position="6"/>
        <end position="25"/>
    </location>
</feature>
<feature type="domain" description="SGNH hydrolase-type esterase" evidence="2">
    <location>
        <begin position="44"/>
        <end position="243"/>
    </location>
</feature>
<keyword evidence="4" id="KW-1185">Reference proteome</keyword>
<dbReference type="PANTHER" id="PTHR30383">
    <property type="entry name" value="THIOESTERASE 1/PROTEASE 1/LYSOPHOSPHOLIPASE L1"/>
    <property type="match status" value="1"/>
</dbReference>
<dbReference type="InterPro" id="IPR036514">
    <property type="entry name" value="SGNH_hydro_sf"/>
</dbReference>
<proteinExistence type="predicted"/>
<dbReference type="InterPro" id="IPR051532">
    <property type="entry name" value="Ester_Hydrolysis_Enzymes"/>
</dbReference>
<evidence type="ECO:0000259" key="2">
    <source>
        <dbReference type="Pfam" id="PF13472"/>
    </source>
</evidence>
<evidence type="ECO:0000256" key="1">
    <source>
        <dbReference type="SAM" id="Phobius"/>
    </source>
</evidence>
<reference evidence="3 4" key="2">
    <citation type="submission" date="2020-08" db="EMBL/GenBank/DDBJ databases">
        <title>Listeria ohnekaius sp. nov. and Listeria portnoyii sp. nov. isolated from non-agricultural and natural environments.</title>
        <authorList>
            <person name="Weller D."/>
            <person name="Belias A.M."/>
            <person name="Liao J."/>
            <person name="Guo S."/>
            <person name="Orsi R.H."/>
            <person name="Wiedmann M."/>
        </authorList>
    </citation>
    <scope>NUCLEOTIDE SEQUENCE [LARGE SCALE GENOMIC DNA]</scope>
    <source>
        <strain evidence="3 4">FSL W9-0585</strain>
    </source>
</reference>
<dbReference type="SUPFAM" id="SSF52266">
    <property type="entry name" value="SGNH hydrolase"/>
    <property type="match status" value="1"/>
</dbReference>
<keyword evidence="1" id="KW-0812">Transmembrane</keyword>
<name>A0A7W1YEU6_9LIST</name>
<evidence type="ECO:0000313" key="3">
    <source>
        <dbReference type="EMBL" id="MBA3925035.1"/>
    </source>
</evidence>
<accession>A0A7W1YEU6</accession>
<dbReference type="GO" id="GO:0004622">
    <property type="term" value="F:phosphatidylcholine lysophospholipase activity"/>
    <property type="evidence" value="ECO:0007669"/>
    <property type="project" value="TreeGrafter"/>
</dbReference>
<sequence>MNKKKYWLAGIAIIILAAILTFYFIQKEQDRKREEARVAINLVAMGDSLTEGSGDEENDGGYVGIVESKLAKREDVRSVTTENYGVGGNRSDQLLKRLDTQSDFQKDVKEANAISITIGGNDVVKVIRSKLLDAEKSDFTKANAKFDANLTKLLDEIRDLNPDAPIYVFGIYNPYTTYFSEMKVLDDIIADWNASTKETLAKVNDTHFISVNKQLEERSATKTGKANPNLSSDLFHPNHSGYQKMAEALYEQMVTSIQKGNIE</sequence>
<dbReference type="Gene3D" id="3.40.50.1110">
    <property type="entry name" value="SGNH hydrolase"/>
    <property type="match status" value="1"/>
</dbReference>
<evidence type="ECO:0000313" key="4">
    <source>
        <dbReference type="Proteomes" id="UP000548787"/>
    </source>
</evidence>
<dbReference type="Proteomes" id="UP000548787">
    <property type="component" value="Unassembled WGS sequence"/>
</dbReference>
<gene>
    <name evidence="3" type="ORF">HPK16_01675</name>
</gene>
<keyword evidence="3" id="KW-0378">Hydrolase</keyword>
<comment type="caution">
    <text evidence="3">The sequence shown here is derived from an EMBL/GenBank/DDBJ whole genome shotgun (WGS) entry which is preliminary data.</text>
</comment>
<keyword evidence="1" id="KW-1133">Transmembrane helix</keyword>
<organism evidence="3 4">
    <name type="scientific">Listeria rustica</name>
    <dbReference type="NCBI Taxonomy" id="2713503"/>
    <lineage>
        <taxon>Bacteria</taxon>
        <taxon>Bacillati</taxon>
        <taxon>Bacillota</taxon>
        <taxon>Bacilli</taxon>
        <taxon>Bacillales</taxon>
        <taxon>Listeriaceae</taxon>
        <taxon>Listeria</taxon>
    </lineage>
</organism>
<dbReference type="CDD" id="cd04506">
    <property type="entry name" value="SGNH_hydrolase_YpmR_like"/>
    <property type="match status" value="1"/>
</dbReference>